<protein>
    <recommendedName>
        <fullName evidence="4">dihydropteroate synthase</fullName>
        <ecNumber evidence="4">2.5.1.15</ecNumber>
    </recommendedName>
</protein>
<comment type="cofactor">
    <cofactor evidence="2">
        <name>Mg(2+)</name>
        <dbReference type="ChEBI" id="CHEBI:18420"/>
    </cofactor>
</comment>
<dbReference type="InterPro" id="IPR006390">
    <property type="entry name" value="DHP_synth_dom"/>
</dbReference>
<dbReference type="GO" id="GO:0004326">
    <property type="term" value="F:tetrahydrofolylpolyglutamate synthase activity"/>
    <property type="evidence" value="ECO:0007669"/>
    <property type="project" value="InterPro"/>
</dbReference>
<evidence type="ECO:0000256" key="7">
    <source>
        <dbReference type="ARBA" id="ARBA00022723"/>
    </source>
</evidence>
<dbReference type="InterPro" id="IPR000489">
    <property type="entry name" value="Pterin-binding_dom"/>
</dbReference>
<feature type="compositionally biased region" description="Gly residues" evidence="12">
    <location>
        <begin position="194"/>
        <end position="223"/>
    </location>
</feature>
<name>M0BBC7_9EURY</name>
<dbReference type="InterPro" id="IPR018109">
    <property type="entry name" value="Folylpolyglutamate_synth_CS"/>
</dbReference>
<keyword evidence="10" id="KW-0460">Magnesium</keyword>
<dbReference type="Gene3D" id="3.90.190.20">
    <property type="entry name" value="Mur ligase, C-terminal domain"/>
    <property type="match status" value="1"/>
</dbReference>
<dbReference type="InterPro" id="IPR004101">
    <property type="entry name" value="Mur_ligase_C"/>
</dbReference>
<keyword evidence="8" id="KW-0547">Nucleotide-binding</keyword>
<dbReference type="SUPFAM" id="SSF53244">
    <property type="entry name" value="MurD-like peptide ligases, peptide-binding domain"/>
    <property type="match status" value="1"/>
</dbReference>
<dbReference type="GO" id="GO:0004156">
    <property type="term" value="F:dihydropteroate synthase activity"/>
    <property type="evidence" value="ECO:0007669"/>
    <property type="project" value="UniProtKB-EC"/>
</dbReference>
<dbReference type="Pfam" id="PF00809">
    <property type="entry name" value="Pterin_bind"/>
    <property type="match status" value="1"/>
</dbReference>
<dbReference type="EC" id="2.5.1.15" evidence="4"/>
<keyword evidence="11" id="KW-0289">Folate biosynthesis</keyword>
<dbReference type="CDD" id="cd00739">
    <property type="entry name" value="DHPS"/>
    <property type="match status" value="1"/>
</dbReference>
<keyword evidence="7" id="KW-0479">Metal-binding</keyword>
<organism evidence="14 15">
    <name type="scientific">Halovivax asiaticus JCM 14624</name>
    <dbReference type="NCBI Taxonomy" id="1227490"/>
    <lineage>
        <taxon>Archaea</taxon>
        <taxon>Methanobacteriati</taxon>
        <taxon>Methanobacteriota</taxon>
        <taxon>Stenosarchaea group</taxon>
        <taxon>Halobacteria</taxon>
        <taxon>Halobacteriales</taxon>
        <taxon>Natrialbaceae</taxon>
        <taxon>Halovivax</taxon>
    </lineage>
</organism>
<dbReference type="Gene3D" id="3.20.20.20">
    <property type="entry name" value="Dihydropteroate synthase-like"/>
    <property type="match status" value="1"/>
</dbReference>
<dbReference type="Proteomes" id="UP000011560">
    <property type="component" value="Unassembled WGS sequence"/>
</dbReference>
<dbReference type="GO" id="GO:0046656">
    <property type="term" value="P:folic acid biosynthetic process"/>
    <property type="evidence" value="ECO:0007669"/>
    <property type="project" value="UniProtKB-KW"/>
</dbReference>
<comment type="caution">
    <text evidence="14">The sequence shown here is derived from an EMBL/GenBank/DDBJ whole genome shotgun (WGS) entry which is preliminary data.</text>
</comment>
<evidence type="ECO:0000256" key="10">
    <source>
        <dbReference type="ARBA" id="ARBA00022842"/>
    </source>
</evidence>
<comment type="pathway">
    <text evidence="3">Cofactor biosynthesis; tetrahydrofolate biosynthesis; 7,8-dihydrofolate from 2-amino-4-hydroxy-6-hydroxymethyl-7,8-dihydropteridine diphosphate and 4-aminobenzoate: step 1/2.</text>
</comment>
<proteinExistence type="predicted"/>
<dbReference type="NCBIfam" id="TIGR01499">
    <property type="entry name" value="folC"/>
    <property type="match status" value="1"/>
</dbReference>
<evidence type="ECO:0000256" key="12">
    <source>
        <dbReference type="SAM" id="MobiDB-lite"/>
    </source>
</evidence>
<evidence type="ECO:0000259" key="13">
    <source>
        <dbReference type="PROSITE" id="PS50972"/>
    </source>
</evidence>
<dbReference type="PROSITE" id="PS01012">
    <property type="entry name" value="FOLYLPOLYGLU_SYNT_2"/>
    <property type="match status" value="1"/>
</dbReference>
<keyword evidence="6" id="KW-0808">Transferase</keyword>
<accession>M0BBC7</accession>
<evidence type="ECO:0000256" key="11">
    <source>
        <dbReference type="ARBA" id="ARBA00022909"/>
    </source>
</evidence>
<evidence type="ECO:0000256" key="8">
    <source>
        <dbReference type="ARBA" id="ARBA00022741"/>
    </source>
</evidence>
<dbReference type="GO" id="GO:0046654">
    <property type="term" value="P:tetrahydrofolate biosynthetic process"/>
    <property type="evidence" value="ECO:0007669"/>
    <property type="project" value="TreeGrafter"/>
</dbReference>
<keyword evidence="15" id="KW-1185">Reference proteome</keyword>
<evidence type="ECO:0000256" key="5">
    <source>
        <dbReference type="ARBA" id="ARBA00022598"/>
    </source>
</evidence>
<gene>
    <name evidence="14" type="ORF">C479_12808</name>
</gene>
<dbReference type="InterPro" id="IPR036565">
    <property type="entry name" value="Mur-like_cat_sf"/>
</dbReference>
<dbReference type="NCBIfam" id="TIGR01496">
    <property type="entry name" value="DHPS"/>
    <property type="match status" value="1"/>
</dbReference>
<dbReference type="PROSITE" id="PS00793">
    <property type="entry name" value="DHPS_2"/>
    <property type="match status" value="1"/>
</dbReference>
<dbReference type="EMBL" id="AOIQ01000021">
    <property type="protein sequence ID" value="ELZ08221.1"/>
    <property type="molecule type" value="Genomic_DNA"/>
</dbReference>
<evidence type="ECO:0000256" key="6">
    <source>
        <dbReference type="ARBA" id="ARBA00022679"/>
    </source>
</evidence>
<evidence type="ECO:0000256" key="3">
    <source>
        <dbReference type="ARBA" id="ARBA00004763"/>
    </source>
</evidence>
<keyword evidence="5" id="KW-0436">Ligase</keyword>
<dbReference type="AlphaFoldDB" id="M0BBC7"/>
<dbReference type="STRING" id="1227490.C479_12808"/>
<dbReference type="InterPro" id="IPR045031">
    <property type="entry name" value="DHP_synth-like"/>
</dbReference>
<keyword evidence="9" id="KW-0067">ATP-binding</keyword>
<dbReference type="Gene3D" id="3.40.1190.10">
    <property type="entry name" value="Mur-like, catalytic domain"/>
    <property type="match status" value="1"/>
</dbReference>
<dbReference type="PANTHER" id="PTHR20941">
    <property type="entry name" value="FOLATE SYNTHESIS PROTEINS"/>
    <property type="match status" value="1"/>
</dbReference>
<dbReference type="PATRIC" id="fig|1227490.4.peg.2605"/>
<dbReference type="GO" id="GO:0046872">
    <property type="term" value="F:metal ion binding"/>
    <property type="evidence" value="ECO:0007669"/>
    <property type="project" value="UniProtKB-KW"/>
</dbReference>
<dbReference type="PROSITE" id="PS00792">
    <property type="entry name" value="DHPS_1"/>
    <property type="match status" value="1"/>
</dbReference>
<feature type="domain" description="Pterin-binding" evidence="13">
    <location>
        <begin position="615"/>
        <end position="865"/>
    </location>
</feature>
<dbReference type="OrthoDB" id="75177at2157"/>
<evidence type="ECO:0000256" key="2">
    <source>
        <dbReference type="ARBA" id="ARBA00001946"/>
    </source>
</evidence>
<dbReference type="PANTHER" id="PTHR20941:SF1">
    <property type="entry name" value="FOLIC ACID SYNTHESIS PROTEIN FOL1"/>
    <property type="match status" value="1"/>
</dbReference>
<reference evidence="14 15" key="1">
    <citation type="journal article" date="2014" name="PLoS Genet.">
        <title>Phylogenetically driven sequencing of extremely halophilic archaea reveals strategies for static and dynamic osmo-response.</title>
        <authorList>
            <person name="Becker E.A."/>
            <person name="Seitzer P.M."/>
            <person name="Tritt A."/>
            <person name="Larsen D."/>
            <person name="Krusor M."/>
            <person name="Yao A.I."/>
            <person name="Wu D."/>
            <person name="Madern D."/>
            <person name="Eisen J.A."/>
            <person name="Darling A.E."/>
            <person name="Facciotti M.T."/>
        </authorList>
    </citation>
    <scope>NUCLEOTIDE SEQUENCE [LARGE SCALE GENOMIC DNA]</scope>
    <source>
        <strain evidence="14 15">JCM 14624</strain>
    </source>
</reference>
<evidence type="ECO:0000256" key="1">
    <source>
        <dbReference type="ARBA" id="ARBA00000012"/>
    </source>
</evidence>
<evidence type="ECO:0000256" key="9">
    <source>
        <dbReference type="ARBA" id="ARBA00022840"/>
    </source>
</evidence>
<comment type="catalytic activity">
    <reaction evidence="1">
        <text>(7,8-dihydropterin-6-yl)methyl diphosphate + 4-aminobenzoate = 7,8-dihydropteroate + diphosphate</text>
        <dbReference type="Rhea" id="RHEA:19949"/>
        <dbReference type="ChEBI" id="CHEBI:17836"/>
        <dbReference type="ChEBI" id="CHEBI:17839"/>
        <dbReference type="ChEBI" id="CHEBI:33019"/>
        <dbReference type="ChEBI" id="CHEBI:72950"/>
        <dbReference type="EC" id="2.5.1.15"/>
    </reaction>
</comment>
<evidence type="ECO:0000256" key="4">
    <source>
        <dbReference type="ARBA" id="ARBA00012458"/>
    </source>
</evidence>
<dbReference type="Pfam" id="PF02875">
    <property type="entry name" value="Mur_ligase_C"/>
    <property type="match status" value="1"/>
</dbReference>
<sequence length="887" mass="93882">MEYHEAADRLYDLGRFGIRPGTASTADVLAHLDDPHESVDAIQLAGSNGKGSTARMLESILRAAGHTVGLYTSPHLEDMRERIRVDGRPIPKAAVSEFVAACDEYLTERGADGASPTFFETTTAMALWHFAREDVDYAVMEVGIGGKEDATSVVEPVASAVTSVALEHTTVLGDMLAEIARDMAHVAPAVNGSASGGGASQGGGESMAGDGSAGNGTTGGGPTEDGPTPLVTAADSEALSAIREVAPEVVTVGDGVDPSTAASDRPDVHVTYEGRVSHAEAAVTIDLSGHPTRPRADAVCSRMAAIGAHQAENAGVAVALARQLVDVSVDELQTGLRRAHWPGRFEVMDDAPLVVLDGAHNPAGCERFTDTLSTFEYDDLHLVVGVMHDKDYGEMVAALPTPDSVVACRPTTDRSVDPAVLARLFEREGVEDVRTISAVRDGFEHALAQAEPGDAVVVAGSLYAIAEARTHYTLTGVETDVRDLNDARRTLERANVTEKGLWRMRGKAVHRTVHLRLQERQATYLKQELLSLGGECALSGLQREEQLVEAVCMGTLSQFKRLVEKLDAQPYGLAAIGAELRETLGIGKSGDTGAGSPSPHGPDVTGTEYPWGEAPAVMGILNVTPDSFHDGGEYDDVESAVARAESMVDAGATILDVGGESTRPGAEPVPVDEEIDRVVPVIERIRDLDAAVSIDTRKAAVAEAALDAGADIVNDVSGLADPEMRFVAAEHDASLIVMHSLDAPVDPDREVTYDDVVGDVLAELAETVLLAERAGLDREQIIVDPGLGFGKSKREEFELLDRTDEFRALGCPILIGHSQKSMYDWVGQDAGDRLESTVAATALAVDRGADIVRVHDVPENVAAVETALATRDSTGYAHRRRDRGDAK</sequence>
<dbReference type="InterPro" id="IPR011005">
    <property type="entry name" value="Dihydropteroate_synth-like_sf"/>
</dbReference>
<dbReference type="SUPFAM" id="SSF51717">
    <property type="entry name" value="Dihydropteroate synthetase-like"/>
    <property type="match status" value="1"/>
</dbReference>
<evidence type="ECO:0000313" key="15">
    <source>
        <dbReference type="Proteomes" id="UP000011560"/>
    </source>
</evidence>
<dbReference type="InterPro" id="IPR036615">
    <property type="entry name" value="Mur_ligase_C_dom_sf"/>
</dbReference>
<dbReference type="GO" id="GO:0005524">
    <property type="term" value="F:ATP binding"/>
    <property type="evidence" value="ECO:0007669"/>
    <property type="project" value="UniProtKB-KW"/>
</dbReference>
<dbReference type="InterPro" id="IPR001645">
    <property type="entry name" value="Folylpolyglutamate_synth"/>
</dbReference>
<feature type="region of interest" description="Disordered" evidence="12">
    <location>
        <begin position="192"/>
        <end position="231"/>
    </location>
</feature>
<dbReference type="RefSeq" id="WP_007703273.1">
    <property type="nucleotide sequence ID" value="NZ_AOIQ01000021.1"/>
</dbReference>
<dbReference type="PROSITE" id="PS50972">
    <property type="entry name" value="PTERIN_BINDING"/>
    <property type="match status" value="1"/>
</dbReference>
<evidence type="ECO:0000313" key="14">
    <source>
        <dbReference type="EMBL" id="ELZ08221.1"/>
    </source>
</evidence>
<dbReference type="SUPFAM" id="SSF53623">
    <property type="entry name" value="MurD-like peptide ligases, catalytic domain"/>
    <property type="match status" value="2"/>
</dbReference>